<accession>A0A1F7YKC6</accession>
<organism evidence="2 3">
    <name type="scientific">Candidatus Woesebacteria bacterium RIFCSPHIGHO2_01_FULL_40_22</name>
    <dbReference type="NCBI Taxonomy" id="1802499"/>
    <lineage>
        <taxon>Bacteria</taxon>
        <taxon>Candidatus Woeseibacteriota</taxon>
    </lineage>
</organism>
<dbReference type="InterPro" id="IPR013229">
    <property type="entry name" value="PEGA"/>
</dbReference>
<sequence length="279" mass="30608">MRKIKLLLLILLGITALVGLTLIVFNFLVPKGAGILVEADPVSSVFINGEEVGKTPYSGIKKPGEITVKLVPDSFGKPLPTYETKTTLVSGVQTVVRRKIAETEEASEGELISFERVGKKETSMALVTSPDNSQIKVDGELKGFSPLKTDDIAEAEHDLNVSANGYLDRSIQVRIVSGYKLIAYIKLAKTEEPRVEVQKTETEKKEMVKILQTPTGYLRVRKTPSTVGEEVGQVTPGETYELVETDDISGWFKIIYNEGKEGWVTNQYAEKVADGEKSG</sequence>
<feature type="domain" description="SH3b" evidence="1">
    <location>
        <begin position="203"/>
        <end position="273"/>
    </location>
</feature>
<reference evidence="2 3" key="1">
    <citation type="journal article" date="2016" name="Nat. Commun.">
        <title>Thousands of microbial genomes shed light on interconnected biogeochemical processes in an aquifer system.</title>
        <authorList>
            <person name="Anantharaman K."/>
            <person name="Brown C.T."/>
            <person name="Hug L.A."/>
            <person name="Sharon I."/>
            <person name="Castelle C.J."/>
            <person name="Probst A.J."/>
            <person name="Thomas B.C."/>
            <person name="Singh A."/>
            <person name="Wilkins M.J."/>
            <person name="Karaoz U."/>
            <person name="Brodie E.L."/>
            <person name="Williams K.H."/>
            <person name="Hubbard S.S."/>
            <person name="Banfield J.F."/>
        </authorList>
    </citation>
    <scope>NUCLEOTIDE SEQUENCE [LARGE SCALE GENOMIC DNA]</scope>
</reference>
<dbReference type="Pfam" id="PF08308">
    <property type="entry name" value="PEGA"/>
    <property type="match status" value="1"/>
</dbReference>
<evidence type="ECO:0000259" key="1">
    <source>
        <dbReference type="PROSITE" id="PS51781"/>
    </source>
</evidence>
<comment type="caution">
    <text evidence="2">The sequence shown here is derived from an EMBL/GenBank/DDBJ whole genome shotgun (WGS) entry which is preliminary data.</text>
</comment>
<dbReference type="Pfam" id="PF08239">
    <property type="entry name" value="SH3_3"/>
    <property type="match status" value="1"/>
</dbReference>
<dbReference type="EMBL" id="MGGL01000002">
    <property type="protein sequence ID" value="OGM27727.1"/>
    <property type="molecule type" value="Genomic_DNA"/>
</dbReference>
<dbReference type="Gene3D" id="2.30.30.40">
    <property type="entry name" value="SH3 Domains"/>
    <property type="match status" value="1"/>
</dbReference>
<dbReference type="InterPro" id="IPR003646">
    <property type="entry name" value="SH3-like_bac-type"/>
</dbReference>
<dbReference type="PROSITE" id="PS51781">
    <property type="entry name" value="SH3B"/>
    <property type="match status" value="1"/>
</dbReference>
<dbReference type="Proteomes" id="UP000179221">
    <property type="component" value="Unassembled WGS sequence"/>
</dbReference>
<gene>
    <name evidence="2" type="ORF">A2628_04890</name>
</gene>
<name>A0A1F7YKC6_9BACT</name>
<evidence type="ECO:0000313" key="2">
    <source>
        <dbReference type="EMBL" id="OGM27727.1"/>
    </source>
</evidence>
<dbReference type="AlphaFoldDB" id="A0A1F7YKC6"/>
<evidence type="ECO:0000313" key="3">
    <source>
        <dbReference type="Proteomes" id="UP000179221"/>
    </source>
</evidence>
<protein>
    <recommendedName>
        <fullName evidence="1">SH3b domain-containing protein</fullName>
    </recommendedName>
</protein>
<proteinExistence type="predicted"/>